<proteinExistence type="predicted"/>
<sequence>MRHFFRFTLIAAFILLIPVLLISRTATFQDRPAITYFPATGSITFNQAETRLKQENNRVNWSVGSSVNRRVYLLQDFSILYKNNRLIAIINHWERNRISLFKSRSVKIDPGFYESLSMHQAEVHEDDLIYGKITRSADRIYAGQIGGKLYTFKQARSKREIKLRQSYHNKINKEQSDLLAEAVKQYGIAREKYHVFPLSELFSKSSDEVFPSSGEGAQRISGQLMEGIYTTMVRGIQTPDGRLQSPVGSLMPLLLIGPDHLLVVIQTSNYQIALLRQQF</sequence>
<protein>
    <submittedName>
        <fullName evidence="1">Uncharacterized protein</fullName>
    </submittedName>
</protein>
<accession>A0AAU8IE68</accession>
<reference evidence="1" key="1">
    <citation type="submission" date="2024-06" db="EMBL/GenBank/DDBJ databases">
        <authorList>
            <person name="Fan A."/>
            <person name="Zhang F.Y."/>
            <person name="Zhang L."/>
        </authorList>
    </citation>
    <scope>NUCLEOTIDE SEQUENCE</scope>
    <source>
        <strain evidence="1">Y61</strain>
    </source>
</reference>
<name>A0AAU8IE68_9BACL</name>
<evidence type="ECO:0000313" key="1">
    <source>
        <dbReference type="EMBL" id="XCJ16507.1"/>
    </source>
</evidence>
<dbReference type="AlphaFoldDB" id="A0AAU8IE68"/>
<gene>
    <name evidence="1" type="ORF">ABNN70_12705</name>
</gene>
<dbReference type="RefSeq" id="WP_353948001.1">
    <property type="nucleotide sequence ID" value="NZ_CP159510.1"/>
</dbReference>
<dbReference type="EMBL" id="CP159510">
    <property type="protein sequence ID" value="XCJ16507.1"/>
    <property type="molecule type" value="Genomic_DNA"/>
</dbReference>
<organism evidence="1">
    <name type="scientific">Sporolactobacillus sp. Y61</name>
    <dbReference type="NCBI Taxonomy" id="3160863"/>
    <lineage>
        <taxon>Bacteria</taxon>
        <taxon>Bacillati</taxon>
        <taxon>Bacillota</taxon>
        <taxon>Bacilli</taxon>
        <taxon>Bacillales</taxon>
        <taxon>Sporolactobacillaceae</taxon>
        <taxon>Sporolactobacillus</taxon>
    </lineage>
</organism>